<dbReference type="Pfam" id="PF00501">
    <property type="entry name" value="AMP-binding"/>
    <property type="match status" value="1"/>
</dbReference>
<keyword evidence="6" id="KW-1185">Reference proteome</keyword>
<dbReference type="NCBIfam" id="TIGR01733">
    <property type="entry name" value="AA-adenyl-dom"/>
    <property type="match status" value="1"/>
</dbReference>
<sequence length="978" mass="104815">MHLPERPAGYDRARHGVHLLRSPEVIANPSVYIDAIAELGPLFFDEVGSVWVCSGYAEAVEILRDHSRFSSVREHDHAALRERGLHASAALSAMVHEQMLFLDPPQHSTIRSALAGQFSGKRMKSRESDLRRIADRALEGLPTEGVLDLVGDFAAKLPAALVALLLGMPGREEDLTRWAEAYERLLGGLSALQAPPDPQVDRDLTEALSVLRQEAQNRLHTPGDDVISSLTAPLADRTPSDEELFAIAANCIVLVGGGYQTLPHLVTSALLALHDDPACRRKLRAEPGMIPSAVTETMRLNGSSQYVARRATTDVTVRGTPIAAGDNVLVHLAAANLDPQTFTAPGKLDLARCGPKHLGFGTGRHACPGAGYAERLAGFAIEGFLARYPAYAPEPGPDALSWGLHGNTRCLDHAHIRVSADAPAEATTDAPAEATAADTRAEATTDAPAEATTAVQAAEEHARSDGGDPPGPPSEPPPAHCWHEVFERQARLTPEATAVQGPHSAVTYRELDQRANALAHRLRHLGAQPGAVVAVVMERSVEFVLAVLAVAKSGAAFLLADVTCPRERLRAMLVDADVRLVIGDGTLPASAFPARVIGTDAPDSRQEAPLTGVSAGDSAYVVFTSGTTGAPKAIGINHEATVNLHLAQREIFGLRPGERVLQFLSPNFDGCIADLTLALLSGATLVVAPADQLTVGPPLVRLLASEKVTTVILTPSVWSALPDQPLPDLRIAAAAGERLPATWVQRWAAPGRRLFNLYGPAETAVMATCHECAPGEERPPIGRPVANKRAYLLDEALRRVAPGQEGELWIGGVGVGRYLNQPDLMEERFIRDPYTTTGPAGLLYRTGDICRQRPDGALDYVGRRDRQVKIRGQRLELDEVERVLESAPGVADCHVDEHDGRLHALVMPEGPDLDEAPVRDHLASHLHGAMRPQTLTTVAELPRTQNDKTDHSAALTAVAEPPRTRNDDTDDTTEPTRP</sequence>
<dbReference type="SUPFAM" id="SSF48264">
    <property type="entry name" value="Cytochrome P450"/>
    <property type="match status" value="1"/>
</dbReference>
<dbReference type="PANTHER" id="PTHR45527:SF1">
    <property type="entry name" value="FATTY ACID SYNTHASE"/>
    <property type="match status" value="1"/>
</dbReference>
<gene>
    <name evidence="5" type="ORF">KDA82_17055</name>
</gene>
<dbReference type="InterPro" id="IPR017972">
    <property type="entry name" value="Cyt_P450_CS"/>
</dbReference>
<protein>
    <submittedName>
        <fullName evidence="5">Amino acid adenylation domain-containing protein</fullName>
    </submittedName>
</protein>
<organism evidence="5 6">
    <name type="scientific">Streptomyces daliensis</name>
    <dbReference type="NCBI Taxonomy" id="299421"/>
    <lineage>
        <taxon>Bacteria</taxon>
        <taxon>Bacillati</taxon>
        <taxon>Actinomycetota</taxon>
        <taxon>Actinomycetes</taxon>
        <taxon>Kitasatosporales</taxon>
        <taxon>Streptomycetaceae</taxon>
        <taxon>Streptomyces</taxon>
    </lineage>
</organism>
<dbReference type="PANTHER" id="PTHR45527">
    <property type="entry name" value="NONRIBOSOMAL PEPTIDE SYNTHETASE"/>
    <property type="match status" value="1"/>
</dbReference>
<dbReference type="GO" id="GO:0020037">
    <property type="term" value="F:heme binding"/>
    <property type="evidence" value="ECO:0007669"/>
    <property type="project" value="InterPro"/>
</dbReference>
<dbReference type="Gene3D" id="3.30.300.30">
    <property type="match status" value="1"/>
</dbReference>
<feature type="compositionally biased region" description="Low complexity" evidence="2">
    <location>
        <begin position="421"/>
        <end position="457"/>
    </location>
</feature>
<feature type="compositionally biased region" description="Pro residues" evidence="2">
    <location>
        <begin position="469"/>
        <end position="479"/>
    </location>
</feature>
<dbReference type="InterPro" id="IPR002397">
    <property type="entry name" value="Cyt_P450_B"/>
</dbReference>
<dbReference type="SUPFAM" id="SSF56801">
    <property type="entry name" value="Acetyl-CoA synthetase-like"/>
    <property type="match status" value="1"/>
</dbReference>
<dbReference type="InterPro" id="IPR000873">
    <property type="entry name" value="AMP-dep_synth/lig_dom"/>
</dbReference>
<dbReference type="InterPro" id="IPR010071">
    <property type="entry name" value="AA_adenyl_dom"/>
</dbReference>
<dbReference type="EMBL" id="JAGSMN010000369">
    <property type="protein sequence ID" value="MBR7674698.1"/>
    <property type="molecule type" value="Genomic_DNA"/>
</dbReference>
<dbReference type="PRINTS" id="PR00359">
    <property type="entry name" value="BP450"/>
</dbReference>
<evidence type="ECO:0000313" key="6">
    <source>
        <dbReference type="Proteomes" id="UP000675554"/>
    </source>
</evidence>
<dbReference type="GO" id="GO:0005737">
    <property type="term" value="C:cytoplasm"/>
    <property type="evidence" value="ECO:0007669"/>
    <property type="project" value="TreeGrafter"/>
</dbReference>
<dbReference type="GO" id="GO:0044550">
    <property type="term" value="P:secondary metabolite biosynthetic process"/>
    <property type="evidence" value="ECO:0007669"/>
    <property type="project" value="TreeGrafter"/>
</dbReference>
<evidence type="ECO:0000256" key="2">
    <source>
        <dbReference type="SAM" id="MobiDB-lite"/>
    </source>
</evidence>
<dbReference type="PROSITE" id="PS00086">
    <property type="entry name" value="CYTOCHROME_P450"/>
    <property type="match status" value="1"/>
</dbReference>
<comment type="caution">
    <text evidence="5">The sequence shown here is derived from an EMBL/GenBank/DDBJ whole genome shotgun (WGS) entry which is preliminary data.</text>
</comment>
<dbReference type="GO" id="GO:0004497">
    <property type="term" value="F:monooxygenase activity"/>
    <property type="evidence" value="ECO:0007669"/>
    <property type="project" value="InterPro"/>
</dbReference>
<dbReference type="InterPro" id="IPR042099">
    <property type="entry name" value="ANL_N_sf"/>
</dbReference>
<dbReference type="GO" id="GO:0005506">
    <property type="term" value="F:iron ion binding"/>
    <property type="evidence" value="ECO:0007669"/>
    <property type="project" value="InterPro"/>
</dbReference>
<dbReference type="Gene3D" id="1.10.630.10">
    <property type="entry name" value="Cytochrome P450"/>
    <property type="match status" value="1"/>
</dbReference>
<accession>A0A8T4ISN2</accession>
<evidence type="ECO:0000259" key="4">
    <source>
        <dbReference type="Pfam" id="PF13193"/>
    </source>
</evidence>
<evidence type="ECO:0000259" key="3">
    <source>
        <dbReference type="Pfam" id="PF00501"/>
    </source>
</evidence>
<feature type="region of interest" description="Disordered" evidence="2">
    <location>
        <begin position="942"/>
        <end position="978"/>
    </location>
</feature>
<dbReference type="Pfam" id="PF00067">
    <property type="entry name" value="p450"/>
    <property type="match status" value="1"/>
</dbReference>
<feature type="region of interest" description="Disordered" evidence="2">
    <location>
        <begin position="421"/>
        <end position="480"/>
    </location>
</feature>
<feature type="domain" description="AMP-dependent synthetase/ligase" evidence="3">
    <location>
        <begin position="486"/>
        <end position="816"/>
    </location>
</feature>
<dbReference type="GO" id="GO:0016705">
    <property type="term" value="F:oxidoreductase activity, acting on paired donors, with incorporation or reduction of molecular oxygen"/>
    <property type="evidence" value="ECO:0007669"/>
    <property type="project" value="InterPro"/>
</dbReference>
<dbReference type="Pfam" id="PF13193">
    <property type="entry name" value="AMP-binding_C"/>
    <property type="match status" value="1"/>
</dbReference>
<dbReference type="CDD" id="cd05930">
    <property type="entry name" value="A_NRPS"/>
    <property type="match status" value="1"/>
</dbReference>
<evidence type="ECO:0000313" key="5">
    <source>
        <dbReference type="EMBL" id="MBR7674698.1"/>
    </source>
</evidence>
<dbReference type="AlphaFoldDB" id="A0A8T4ISN2"/>
<comment type="similarity">
    <text evidence="1">Belongs to the cytochrome P450 family.</text>
</comment>
<feature type="compositionally biased region" description="Acidic residues" evidence="2">
    <location>
        <begin position="968"/>
        <end position="978"/>
    </location>
</feature>
<dbReference type="GO" id="GO:0043041">
    <property type="term" value="P:amino acid activation for nonribosomal peptide biosynthetic process"/>
    <property type="evidence" value="ECO:0007669"/>
    <property type="project" value="TreeGrafter"/>
</dbReference>
<dbReference type="GO" id="GO:0031177">
    <property type="term" value="F:phosphopantetheine binding"/>
    <property type="evidence" value="ECO:0007669"/>
    <property type="project" value="TreeGrafter"/>
</dbReference>
<dbReference type="InterPro" id="IPR045851">
    <property type="entry name" value="AMP-bd_C_sf"/>
</dbReference>
<evidence type="ECO:0000256" key="1">
    <source>
        <dbReference type="ARBA" id="ARBA00010617"/>
    </source>
</evidence>
<proteinExistence type="inferred from homology"/>
<dbReference type="InterPro" id="IPR025110">
    <property type="entry name" value="AMP-bd_C"/>
</dbReference>
<dbReference type="PROSITE" id="PS00455">
    <property type="entry name" value="AMP_BINDING"/>
    <property type="match status" value="1"/>
</dbReference>
<feature type="non-terminal residue" evidence="5">
    <location>
        <position position="978"/>
    </location>
</feature>
<dbReference type="InterPro" id="IPR036396">
    <property type="entry name" value="Cyt_P450_sf"/>
</dbReference>
<dbReference type="InterPro" id="IPR020845">
    <property type="entry name" value="AMP-binding_CS"/>
</dbReference>
<dbReference type="Gene3D" id="3.40.50.12780">
    <property type="entry name" value="N-terminal domain of ligase-like"/>
    <property type="match status" value="1"/>
</dbReference>
<dbReference type="Proteomes" id="UP000675554">
    <property type="component" value="Unassembled WGS sequence"/>
</dbReference>
<feature type="domain" description="AMP-binding enzyme C-terminal" evidence="4">
    <location>
        <begin position="879"/>
        <end position="948"/>
    </location>
</feature>
<reference evidence="5" key="1">
    <citation type="submission" date="2021-04" db="EMBL/GenBank/DDBJ databases">
        <title>Sequencing of actinobacteria type strains.</title>
        <authorList>
            <person name="Nguyen G.-S."/>
            <person name="Wentzel A."/>
        </authorList>
    </citation>
    <scope>NUCLEOTIDE SEQUENCE</scope>
    <source>
        <strain evidence="5">DSM 42095</strain>
    </source>
</reference>
<name>A0A8T4ISN2_9ACTN</name>
<dbReference type="InterPro" id="IPR001128">
    <property type="entry name" value="Cyt_P450"/>
</dbReference>